<keyword evidence="1" id="KW-0732">Signal</keyword>
<sequence>MASLPIFLCTLLIFLLSFNEISAVKYEVIVDKAGPKKNATNTTMGGIEKFHKVIGGVPYTQQIMGQINTFMWSTILKQNTPAERKSIDTIQVFITYFFGPEAITWGGNKINVSVYYLDMYEGPNTLKWGFTSLLYHEMTHVFQWNGEKKAPSNLLEGIADYTILKANYAPSGFNKPGSGSRWDAGFDITARFLEYCDGLVPGFVAKLNNMMRKTYDISFFKNITGKPVEQLWKDYKAKHPGVE</sequence>
<evidence type="ECO:0008006" key="5">
    <source>
        <dbReference type="Google" id="ProtNLM"/>
    </source>
</evidence>
<dbReference type="PANTHER" id="PTHR33321:SF15">
    <property type="entry name" value="PLANT BASIC SECRETORY PROTEIN (BSP) FAMILY PROTEIN"/>
    <property type="match status" value="1"/>
</dbReference>
<proteinExistence type="predicted"/>
<evidence type="ECO:0000313" key="4">
    <source>
        <dbReference type="Proteomes" id="UP000215914"/>
    </source>
</evidence>
<dbReference type="Pfam" id="PF04450">
    <property type="entry name" value="BSP"/>
    <property type="match status" value="1"/>
</dbReference>
<reference evidence="3" key="2">
    <citation type="submission" date="2017-02" db="EMBL/GenBank/DDBJ databases">
        <title>Sunflower complete genome.</title>
        <authorList>
            <person name="Langlade N."/>
            <person name="Munos S."/>
        </authorList>
    </citation>
    <scope>NUCLEOTIDE SEQUENCE [LARGE SCALE GENOMIC DNA]</scope>
    <source>
        <tissue evidence="3">Leaves</tissue>
    </source>
</reference>
<name>A0A251V6Z6_HELAN</name>
<dbReference type="InParanoid" id="A0A251V6Z6"/>
<evidence type="ECO:0000313" key="2">
    <source>
        <dbReference type="EMBL" id="KAF5812933.1"/>
    </source>
</evidence>
<accession>A0A251V6Z6</accession>
<dbReference type="EMBL" id="MNCJ02000318">
    <property type="protein sequence ID" value="KAF5812933.1"/>
    <property type="molecule type" value="Genomic_DNA"/>
</dbReference>
<dbReference type="PANTHER" id="PTHR33321">
    <property type="match status" value="1"/>
</dbReference>
<dbReference type="OMA" id="FMWSTIL"/>
<dbReference type="Gramene" id="mRNA:HanXRQr2_Chr03g0092261">
    <property type="protein sequence ID" value="CDS:HanXRQr2_Chr03g0092261.1"/>
    <property type="gene ID" value="HanXRQr2_Chr03g0092261"/>
</dbReference>
<gene>
    <name evidence="3" type="ORF">HannXRQ_Chr03g0063971</name>
    <name evidence="2" type="ORF">HanXRQr2_Chr03g0092261</name>
</gene>
<dbReference type="EMBL" id="CM007892">
    <property type="protein sequence ID" value="OTG30391.1"/>
    <property type="molecule type" value="Genomic_DNA"/>
</dbReference>
<feature type="signal peptide" evidence="1">
    <location>
        <begin position="1"/>
        <end position="23"/>
    </location>
</feature>
<evidence type="ECO:0000256" key="1">
    <source>
        <dbReference type="SAM" id="SignalP"/>
    </source>
</evidence>
<feature type="chain" id="PRO_5013281701" description="Plant basic secretory protein (BSP) family protein" evidence="1">
    <location>
        <begin position="24"/>
        <end position="243"/>
    </location>
</feature>
<protein>
    <recommendedName>
        <fullName evidence="5">Plant basic secretory protein (BSP) family protein</fullName>
    </recommendedName>
</protein>
<dbReference type="Proteomes" id="UP000215914">
    <property type="component" value="Chromosome 3"/>
</dbReference>
<dbReference type="OrthoDB" id="891726at2759"/>
<reference evidence="2" key="3">
    <citation type="submission" date="2020-06" db="EMBL/GenBank/DDBJ databases">
        <title>Helianthus annuus Genome sequencing and assembly Release 2.</title>
        <authorList>
            <person name="Gouzy J."/>
            <person name="Langlade N."/>
            <person name="Munos S."/>
        </authorList>
    </citation>
    <scope>NUCLEOTIDE SEQUENCE</scope>
    <source>
        <tissue evidence="2">Leaves</tissue>
    </source>
</reference>
<dbReference type="AlphaFoldDB" id="A0A251V6Z6"/>
<keyword evidence="4" id="KW-1185">Reference proteome</keyword>
<reference evidence="2 4" key="1">
    <citation type="journal article" date="2017" name="Nature">
        <title>The sunflower genome provides insights into oil metabolism, flowering and Asterid evolution.</title>
        <authorList>
            <person name="Badouin H."/>
            <person name="Gouzy J."/>
            <person name="Grassa C.J."/>
            <person name="Murat F."/>
            <person name="Staton S.E."/>
            <person name="Cottret L."/>
            <person name="Lelandais-Briere C."/>
            <person name="Owens G.L."/>
            <person name="Carrere S."/>
            <person name="Mayjonade B."/>
            <person name="Legrand L."/>
            <person name="Gill N."/>
            <person name="Kane N.C."/>
            <person name="Bowers J.E."/>
            <person name="Hubner S."/>
            <person name="Bellec A."/>
            <person name="Berard A."/>
            <person name="Berges H."/>
            <person name="Blanchet N."/>
            <person name="Boniface M.C."/>
            <person name="Brunel D."/>
            <person name="Catrice O."/>
            <person name="Chaidir N."/>
            <person name="Claudel C."/>
            <person name="Donnadieu C."/>
            <person name="Faraut T."/>
            <person name="Fievet G."/>
            <person name="Helmstetter N."/>
            <person name="King M."/>
            <person name="Knapp S.J."/>
            <person name="Lai Z."/>
            <person name="Le Paslier M.C."/>
            <person name="Lippi Y."/>
            <person name="Lorenzon L."/>
            <person name="Mandel J.R."/>
            <person name="Marage G."/>
            <person name="Marchand G."/>
            <person name="Marquand E."/>
            <person name="Bret-Mestries E."/>
            <person name="Morien E."/>
            <person name="Nambeesan S."/>
            <person name="Nguyen T."/>
            <person name="Pegot-Espagnet P."/>
            <person name="Pouilly N."/>
            <person name="Raftis F."/>
            <person name="Sallet E."/>
            <person name="Schiex T."/>
            <person name="Thomas J."/>
            <person name="Vandecasteele C."/>
            <person name="Vares D."/>
            <person name="Vear F."/>
            <person name="Vautrin S."/>
            <person name="Crespi M."/>
            <person name="Mangin B."/>
            <person name="Burke J.M."/>
            <person name="Salse J."/>
            <person name="Munos S."/>
            <person name="Vincourt P."/>
            <person name="Rieseberg L.H."/>
            <person name="Langlade N.B."/>
        </authorList>
    </citation>
    <scope>NUCLEOTIDE SEQUENCE [LARGE SCALE GENOMIC DNA]</scope>
    <source>
        <strain evidence="4">cv. SF193</strain>
        <tissue evidence="2">Leaves</tissue>
    </source>
</reference>
<evidence type="ECO:0000313" key="3">
    <source>
        <dbReference type="EMBL" id="OTG30391.1"/>
    </source>
</evidence>
<dbReference type="InterPro" id="IPR007541">
    <property type="entry name" value="Uncharacterised_BSP"/>
</dbReference>
<organism evidence="3 4">
    <name type="scientific">Helianthus annuus</name>
    <name type="common">Common sunflower</name>
    <dbReference type="NCBI Taxonomy" id="4232"/>
    <lineage>
        <taxon>Eukaryota</taxon>
        <taxon>Viridiplantae</taxon>
        <taxon>Streptophyta</taxon>
        <taxon>Embryophyta</taxon>
        <taxon>Tracheophyta</taxon>
        <taxon>Spermatophyta</taxon>
        <taxon>Magnoliopsida</taxon>
        <taxon>eudicotyledons</taxon>
        <taxon>Gunneridae</taxon>
        <taxon>Pentapetalae</taxon>
        <taxon>asterids</taxon>
        <taxon>campanulids</taxon>
        <taxon>Asterales</taxon>
        <taxon>Asteraceae</taxon>
        <taxon>Asteroideae</taxon>
        <taxon>Heliantheae alliance</taxon>
        <taxon>Heliantheae</taxon>
        <taxon>Helianthus</taxon>
    </lineage>
</organism>